<dbReference type="Proteomes" id="UP001055429">
    <property type="component" value="Chromosome"/>
</dbReference>
<evidence type="ECO:0000256" key="7">
    <source>
        <dbReference type="RuleBase" id="RU363032"/>
    </source>
</evidence>
<gene>
    <name evidence="9" type="primary">phnE</name>
    <name evidence="9" type="ORF">M8231_00405</name>
</gene>
<comment type="similarity">
    <text evidence="7">Belongs to the binding-protein-dependent transport system permease family.</text>
</comment>
<dbReference type="InterPro" id="IPR000515">
    <property type="entry name" value="MetI-like"/>
</dbReference>
<keyword evidence="5 7" id="KW-1133">Transmembrane helix</keyword>
<keyword evidence="4 7" id="KW-0812">Transmembrane</keyword>
<dbReference type="NCBIfam" id="TIGR01097">
    <property type="entry name" value="PhnE"/>
    <property type="match status" value="1"/>
</dbReference>
<dbReference type="InterPro" id="IPR005769">
    <property type="entry name" value="PhnE/PtxC"/>
</dbReference>
<feature type="transmembrane region" description="Helical" evidence="7">
    <location>
        <begin position="157"/>
        <end position="180"/>
    </location>
</feature>
<evidence type="ECO:0000256" key="1">
    <source>
        <dbReference type="ARBA" id="ARBA00004651"/>
    </source>
</evidence>
<accession>A0ABY4SKK7</accession>
<feature type="transmembrane region" description="Helical" evidence="7">
    <location>
        <begin position="271"/>
        <end position="291"/>
    </location>
</feature>
<dbReference type="Pfam" id="PF00528">
    <property type="entry name" value="BPD_transp_1"/>
    <property type="match status" value="1"/>
</dbReference>
<dbReference type="PROSITE" id="PS50928">
    <property type="entry name" value="ABC_TM1"/>
    <property type="match status" value="1"/>
</dbReference>
<evidence type="ECO:0000259" key="8">
    <source>
        <dbReference type="PROSITE" id="PS50928"/>
    </source>
</evidence>
<feature type="transmembrane region" description="Helical" evidence="7">
    <location>
        <begin position="112"/>
        <end position="136"/>
    </location>
</feature>
<keyword evidence="3" id="KW-1003">Cell membrane</keyword>
<dbReference type="EMBL" id="CP097649">
    <property type="protein sequence ID" value="URI15491.1"/>
    <property type="molecule type" value="Genomic_DNA"/>
</dbReference>
<comment type="subcellular location">
    <subcellularLocation>
        <location evidence="1 7">Cell membrane</location>
        <topology evidence="1 7">Multi-pass membrane protein</topology>
    </subcellularLocation>
</comment>
<dbReference type="PANTHER" id="PTHR30043:SF1">
    <property type="entry name" value="ABC TRANSPORT SYSTEM PERMEASE PROTEIN P69"/>
    <property type="match status" value="1"/>
</dbReference>
<keyword evidence="10" id="KW-1185">Reference proteome</keyword>
<evidence type="ECO:0000256" key="3">
    <source>
        <dbReference type="ARBA" id="ARBA00022475"/>
    </source>
</evidence>
<sequence length="296" mass="31507">MTDARVDMAVKGGVSPTAIPNPPKRSASALAFDVLLWGGLAIVLIASFGKVDMQNFGRLFSGSENISTYGAELLQPDWGAIFPPGDFWTSFKAIFTQPTASLAGQMWLTVQIALWGTFLAVFLALPLSLMASRNIAPGWMVFIVRRVMDLLRSIPDLVIATLFIVAVGLGPLAGVLALALNTGGVLAKLFSEAVESIDKGPVEGVRATGAGQLHEIVWGVFPQVAPLWTSFALYRFESNSRAATVLGLIGAGGIGQTLFESIQAFDYSRVAAIAIVIVVAVTLIDTLSQVMRKRLL</sequence>
<feature type="transmembrane region" description="Helical" evidence="7">
    <location>
        <begin position="30"/>
        <end position="49"/>
    </location>
</feature>
<protein>
    <submittedName>
        <fullName evidence="9">Phosphonate ABC transporter, permease protein PhnE</fullName>
    </submittedName>
</protein>
<evidence type="ECO:0000256" key="5">
    <source>
        <dbReference type="ARBA" id="ARBA00022989"/>
    </source>
</evidence>
<dbReference type="Gene3D" id="1.10.3720.10">
    <property type="entry name" value="MetI-like"/>
    <property type="match status" value="1"/>
</dbReference>
<keyword evidence="6 7" id="KW-0472">Membrane</keyword>
<evidence type="ECO:0000256" key="4">
    <source>
        <dbReference type="ARBA" id="ARBA00022692"/>
    </source>
</evidence>
<dbReference type="PANTHER" id="PTHR30043">
    <property type="entry name" value="PHOSPHONATES TRANSPORT SYSTEM PERMEASE PROTEIN"/>
    <property type="match status" value="1"/>
</dbReference>
<evidence type="ECO:0000256" key="2">
    <source>
        <dbReference type="ARBA" id="ARBA00022448"/>
    </source>
</evidence>
<evidence type="ECO:0000313" key="10">
    <source>
        <dbReference type="Proteomes" id="UP001055429"/>
    </source>
</evidence>
<dbReference type="SUPFAM" id="SSF161098">
    <property type="entry name" value="MetI-like"/>
    <property type="match status" value="1"/>
</dbReference>
<feature type="transmembrane region" description="Helical" evidence="7">
    <location>
        <begin position="241"/>
        <end position="259"/>
    </location>
</feature>
<name>A0ABY4SKK7_9CAUL</name>
<reference evidence="9" key="1">
    <citation type="submission" date="2022-05" db="EMBL/GenBank/DDBJ databases">
        <title>Brevundimonas albigilva TT17 genome sequence.</title>
        <authorList>
            <person name="Lee K."/>
            <person name="Son H."/>
        </authorList>
    </citation>
    <scope>NUCLEOTIDE SEQUENCE</scope>
    <source>
        <strain evidence="9">TT17</strain>
    </source>
</reference>
<feature type="domain" description="ABC transmembrane type-1" evidence="8">
    <location>
        <begin position="106"/>
        <end position="288"/>
    </location>
</feature>
<dbReference type="RefSeq" id="WP_249751674.1">
    <property type="nucleotide sequence ID" value="NZ_CP097298.1"/>
</dbReference>
<keyword evidence="2 7" id="KW-0813">Transport</keyword>
<proteinExistence type="inferred from homology"/>
<organism evidence="9 10">
    <name type="scientific">Brevundimonas albigilva</name>
    <dbReference type="NCBI Taxonomy" id="1312364"/>
    <lineage>
        <taxon>Bacteria</taxon>
        <taxon>Pseudomonadati</taxon>
        <taxon>Pseudomonadota</taxon>
        <taxon>Alphaproteobacteria</taxon>
        <taxon>Caulobacterales</taxon>
        <taxon>Caulobacteraceae</taxon>
        <taxon>Brevundimonas</taxon>
    </lineage>
</organism>
<evidence type="ECO:0000256" key="6">
    <source>
        <dbReference type="ARBA" id="ARBA00023136"/>
    </source>
</evidence>
<evidence type="ECO:0000313" key="9">
    <source>
        <dbReference type="EMBL" id="URI15491.1"/>
    </source>
</evidence>
<dbReference type="InterPro" id="IPR035906">
    <property type="entry name" value="MetI-like_sf"/>
</dbReference>